<evidence type="ECO:0000256" key="12">
    <source>
        <dbReference type="RuleBase" id="RU000688"/>
    </source>
</evidence>
<dbReference type="PROSITE" id="PS50262">
    <property type="entry name" value="G_PROTEIN_RECEP_F1_2"/>
    <property type="match status" value="1"/>
</dbReference>
<evidence type="ECO:0000256" key="9">
    <source>
        <dbReference type="ARBA" id="ARBA00023136"/>
    </source>
</evidence>
<proteinExistence type="inferred from homology"/>
<sequence length="302" mass="34702">ESLNNSPFTMDEELFSVFYASTLIGNVLIIITTTVNTQLHTPMYFFLSNLSFLEILYISVTIPKMLINVLSQKISYGACFAQLFLFISFGQCESFLLALMAFDRYAAICQPLRYMDIITQRLCFQLVFFTWFASFLNSTLHTGLASRLLFCASHEISHFFCDITPLLKISCMSTFINELVIFVAGVFVVLAPFLCILVSYVYIIIAILMISTSKGRQKTFSTCISHLAVVCIFYGTILLMYMRPASYSQDYNKIFAVIYTFITPLLNPFIYGLKNKDIKDSFKKVFRKTYLKTREISMYPSW</sequence>
<name>A0A8C5PGQ1_9ANUR</name>
<feature type="transmembrane region" description="Helical" evidence="13">
    <location>
        <begin position="122"/>
        <end position="140"/>
    </location>
</feature>
<keyword evidence="6 13" id="KW-0552">Olfaction</keyword>
<keyword evidence="7 13" id="KW-1133">Transmembrane helix</keyword>
<accession>A0A8C5PGQ1</accession>
<feature type="transmembrane region" description="Helical" evidence="13">
    <location>
        <begin position="220"/>
        <end position="242"/>
    </location>
</feature>
<evidence type="ECO:0000256" key="13">
    <source>
        <dbReference type="RuleBase" id="RU363047"/>
    </source>
</evidence>
<dbReference type="FunFam" id="1.10.1220.70:FF:000001">
    <property type="entry name" value="Olfactory receptor"/>
    <property type="match status" value="1"/>
</dbReference>
<keyword evidence="11 12" id="KW-0807">Transducer</keyword>
<comment type="subcellular location">
    <subcellularLocation>
        <location evidence="1 13">Cell membrane</location>
        <topology evidence="1 13">Multi-pass membrane protein</topology>
    </subcellularLocation>
</comment>
<protein>
    <recommendedName>
        <fullName evidence="13">Olfactory receptor</fullName>
    </recommendedName>
</protein>
<dbReference type="GO" id="GO:0004930">
    <property type="term" value="F:G protein-coupled receptor activity"/>
    <property type="evidence" value="ECO:0007669"/>
    <property type="project" value="UniProtKB-KW"/>
</dbReference>
<keyword evidence="10 12" id="KW-0675">Receptor</keyword>
<evidence type="ECO:0000256" key="8">
    <source>
        <dbReference type="ARBA" id="ARBA00023040"/>
    </source>
</evidence>
<evidence type="ECO:0000256" key="2">
    <source>
        <dbReference type="ARBA" id="ARBA00010663"/>
    </source>
</evidence>
<dbReference type="CDD" id="cd13954">
    <property type="entry name" value="7tmA_OR"/>
    <property type="match status" value="1"/>
</dbReference>
<feature type="transmembrane region" description="Helical" evidence="13">
    <location>
        <begin position="254"/>
        <end position="273"/>
    </location>
</feature>
<evidence type="ECO:0000313" key="16">
    <source>
        <dbReference type="Proteomes" id="UP000694569"/>
    </source>
</evidence>
<keyword evidence="8 12" id="KW-0297">G-protein coupled receptor</keyword>
<dbReference type="AlphaFoldDB" id="A0A8C5PGQ1"/>
<dbReference type="PRINTS" id="PR00245">
    <property type="entry name" value="OLFACTORYR"/>
</dbReference>
<reference evidence="15" key="1">
    <citation type="submission" date="2025-08" db="UniProtKB">
        <authorList>
            <consortium name="Ensembl"/>
        </authorList>
    </citation>
    <scope>IDENTIFICATION</scope>
</reference>
<dbReference type="InterPro" id="IPR017452">
    <property type="entry name" value="GPCR_Rhodpsn_7TM"/>
</dbReference>
<feature type="transmembrane region" description="Helical" evidence="13">
    <location>
        <begin position="14"/>
        <end position="31"/>
    </location>
</feature>
<evidence type="ECO:0000259" key="14">
    <source>
        <dbReference type="PROSITE" id="PS50262"/>
    </source>
</evidence>
<feature type="transmembrane region" description="Helical" evidence="13">
    <location>
        <begin position="179"/>
        <end position="208"/>
    </location>
</feature>
<dbReference type="Ensembl" id="ENSLLET00000023116.1">
    <property type="protein sequence ID" value="ENSLLEP00000022256.1"/>
    <property type="gene ID" value="ENSLLEG00000014099.1"/>
</dbReference>
<dbReference type="Proteomes" id="UP000694569">
    <property type="component" value="Unplaced"/>
</dbReference>
<dbReference type="Gene3D" id="1.20.1070.10">
    <property type="entry name" value="Rhodopsin 7-helix transmembrane proteins"/>
    <property type="match status" value="1"/>
</dbReference>
<dbReference type="SUPFAM" id="SSF81321">
    <property type="entry name" value="Family A G protein-coupled receptor-like"/>
    <property type="match status" value="1"/>
</dbReference>
<dbReference type="FunFam" id="1.20.1070.10:FF:000001">
    <property type="entry name" value="Olfactory receptor"/>
    <property type="match status" value="1"/>
</dbReference>
<dbReference type="PRINTS" id="PR00237">
    <property type="entry name" value="GPCRRHODOPSN"/>
</dbReference>
<keyword evidence="16" id="KW-1185">Reference proteome</keyword>
<reference evidence="15" key="2">
    <citation type="submission" date="2025-09" db="UniProtKB">
        <authorList>
            <consortium name="Ensembl"/>
        </authorList>
    </citation>
    <scope>IDENTIFICATION</scope>
</reference>
<organism evidence="15 16">
    <name type="scientific">Leptobrachium leishanense</name>
    <name type="common">Leishan spiny toad</name>
    <dbReference type="NCBI Taxonomy" id="445787"/>
    <lineage>
        <taxon>Eukaryota</taxon>
        <taxon>Metazoa</taxon>
        <taxon>Chordata</taxon>
        <taxon>Craniata</taxon>
        <taxon>Vertebrata</taxon>
        <taxon>Euteleostomi</taxon>
        <taxon>Amphibia</taxon>
        <taxon>Batrachia</taxon>
        <taxon>Anura</taxon>
        <taxon>Pelobatoidea</taxon>
        <taxon>Megophryidae</taxon>
        <taxon>Leptobrachium</taxon>
    </lineage>
</organism>
<evidence type="ECO:0000256" key="1">
    <source>
        <dbReference type="ARBA" id="ARBA00004651"/>
    </source>
</evidence>
<dbReference type="InterPro" id="IPR050516">
    <property type="entry name" value="Olfactory_GPCR"/>
</dbReference>
<feature type="transmembrane region" description="Helical" evidence="13">
    <location>
        <begin position="74"/>
        <end position="102"/>
    </location>
</feature>
<evidence type="ECO:0000256" key="7">
    <source>
        <dbReference type="ARBA" id="ARBA00022989"/>
    </source>
</evidence>
<dbReference type="InterPro" id="IPR000276">
    <property type="entry name" value="GPCR_Rhodpsn"/>
</dbReference>
<keyword evidence="5 12" id="KW-0812">Transmembrane</keyword>
<dbReference type="GO" id="GO:0005886">
    <property type="term" value="C:plasma membrane"/>
    <property type="evidence" value="ECO:0007669"/>
    <property type="project" value="UniProtKB-SubCell"/>
</dbReference>
<dbReference type="GO" id="GO:0004984">
    <property type="term" value="F:olfactory receptor activity"/>
    <property type="evidence" value="ECO:0007669"/>
    <property type="project" value="InterPro"/>
</dbReference>
<dbReference type="Pfam" id="PF13853">
    <property type="entry name" value="7tm_4"/>
    <property type="match status" value="1"/>
</dbReference>
<dbReference type="InterPro" id="IPR000725">
    <property type="entry name" value="Olfact_rcpt"/>
</dbReference>
<evidence type="ECO:0000256" key="5">
    <source>
        <dbReference type="ARBA" id="ARBA00022692"/>
    </source>
</evidence>
<dbReference type="SMART" id="SM01381">
    <property type="entry name" value="7TM_GPCR_Srsx"/>
    <property type="match status" value="1"/>
</dbReference>
<dbReference type="PROSITE" id="PS00237">
    <property type="entry name" value="G_PROTEIN_RECEP_F1_1"/>
    <property type="match status" value="1"/>
</dbReference>
<evidence type="ECO:0000256" key="4">
    <source>
        <dbReference type="ARBA" id="ARBA00022606"/>
    </source>
</evidence>
<keyword evidence="9 13" id="KW-0472">Membrane</keyword>
<dbReference type="OrthoDB" id="9444602at2759"/>
<keyword evidence="3 13" id="KW-1003">Cell membrane</keyword>
<dbReference type="PANTHER" id="PTHR26452">
    <property type="entry name" value="OLFACTORY RECEPTOR"/>
    <property type="match status" value="1"/>
</dbReference>
<comment type="similarity">
    <text evidence="2 12">Belongs to the G-protein coupled receptor 1 family.</text>
</comment>
<feature type="domain" description="G-protein coupled receptors family 1 profile" evidence="14">
    <location>
        <begin position="25"/>
        <end position="271"/>
    </location>
</feature>
<evidence type="ECO:0000256" key="10">
    <source>
        <dbReference type="ARBA" id="ARBA00023170"/>
    </source>
</evidence>
<feature type="transmembrane region" description="Helical" evidence="13">
    <location>
        <begin position="43"/>
        <end position="62"/>
    </location>
</feature>
<dbReference type="GeneTree" id="ENSGT01150000286948"/>
<evidence type="ECO:0000256" key="11">
    <source>
        <dbReference type="ARBA" id="ARBA00023224"/>
    </source>
</evidence>
<evidence type="ECO:0000256" key="3">
    <source>
        <dbReference type="ARBA" id="ARBA00022475"/>
    </source>
</evidence>
<evidence type="ECO:0000256" key="6">
    <source>
        <dbReference type="ARBA" id="ARBA00022725"/>
    </source>
</evidence>
<evidence type="ECO:0000313" key="15">
    <source>
        <dbReference type="Ensembl" id="ENSLLEP00000022256.1"/>
    </source>
</evidence>
<keyword evidence="4 13" id="KW-0716">Sensory transduction</keyword>